<dbReference type="RefSeq" id="WP_188773185.1">
    <property type="nucleotide sequence ID" value="NZ_BMHK01000056.1"/>
</dbReference>
<dbReference type="Proteomes" id="UP000608154">
    <property type="component" value="Unassembled WGS sequence"/>
</dbReference>
<evidence type="ECO:0000313" key="4">
    <source>
        <dbReference type="Proteomes" id="UP000608154"/>
    </source>
</evidence>
<accession>A0A916TYG1</accession>
<dbReference type="EMBL" id="BMHK01000056">
    <property type="protein sequence ID" value="GGC15897.1"/>
    <property type="molecule type" value="Genomic_DNA"/>
</dbReference>
<feature type="transmembrane region" description="Helical" evidence="2">
    <location>
        <begin position="216"/>
        <end position="234"/>
    </location>
</feature>
<dbReference type="PANTHER" id="PTHR38588:SF1">
    <property type="entry name" value="BLL0334 PROTEIN"/>
    <property type="match status" value="1"/>
</dbReference>
<keyword evidence="4" id="KW-1185">Reference proteome</keyword>
<dbReference type="Gene3D" id="3.30.530.20">
    <property type="match status" value="1"/>
</dbReference>
<dbReference type="PANTHER" id="PTHR38588">
    <property type="entry name" value="BLL0334 PROTEIN"/>
    <property type="match status" value="1"/>
</dbReference>
<feature type="region of interest" description="Disordered" evidence="1">
    <location>
        <begin position="148"/>
        <end position="190"/>
    </location>
</feature>
<name>A0A916TYG1_9SPHN</name>
<dbReference type="SUPFAM" id="SSF55961">
    <property type="entry name" value="Bet v1-like"/>
    <property type="match status" value="1"/>
</dbReference>
<protein>
    <recommendedName>
        <fullName evidence="5">Carbon monoxide dehydrogenase</fullName>
    </recommendedName>
</protein>
<evidence type="ECO:0000256" key="2">
    <source>
        <dbReference type="SAM" id="Phobius"/>
    </source>
</evidence>
<comment type="caution">
    <text evidence="3">The sequence shown here is derived from an EMBL/GenBank/DDBJ whole genome shotgun (WGS) entry which is preliminary data.</text>
</comment>
<dbReference type="InterPro" id="IPR023393">
    <property type="entry name" value="START-like_dom_sf"/>
</dbReference>
<dbReference type="AlphaFoldDB" id="A0A916TYG1"/>
<organism evidence="3 4">
    <name type="scientific">Novosphingobium endophyticum</name>
    <dbReference type="NCBI Taxonomy" id="1955250"/>
    <lineage>
        <taxon>Bacteria</taxon>
        <taxon>Pseudomonadati</taxon>
        <taxon>Pseudomonadota</taxon>
        <taxon>Alphaproteobacteria</taxon>
        <taxon>Sphingomonadales</taxon>
        <taxon>Sphingomonadaceae</taxon>
        <taxon>Novosphingobium</taxon>
    </lineage>
</organism>
<keyword evidence="2" id="KW-1133">Transmembrane helix</keyword>
<evidence type="ECO:0000313" key="3">
    <source>
        <dbReference type="EMBL" id="GGC15897.1"/>
    </source>
</evidence>
<evidence type="ECO:0008006" key="5">
    <source>
        <dbReference type="Google" id="ProtNLM"/>
    </source>
</evidence>
<proteinExistence type="predicted"/>
<evidence type="ECO:0000256" key="1">
    <source>
        <dbReference type="SAM" id="MobiDB-lite"/>
    </source>
</evidence>
<dbReference type="Pfam" id="PF06240">
    <property type="entry name" value="COXG"/>
    <property type="match status" value="1"/>
</dbReference>
<keyword evidence="2" id="KW-0472">Membrane</keyword>
<keyword evidence="2" id="KW-0812">Transmembrane</keyword>
<reference evidence="3" key="1">
    <citation type="journal article" date="2014" name="Int. J. Syst. Evol. Microbiol.">
        <title>Complete genome sequence of Corynebacterium casei LMG S-19264T (=DSM 44701T), isolated from a smear-ripened cheese.</title>
        <authorList>
            <consortium name="US DOE Joint Genome Institute (JGI-PGF)"/>
            <person name="Walter F."/>
            <person name="Albersmeier A."/>
            <person name="Kalinowski J."/>
            <person name="Ruckert C."/>
        </authorList>
    </citation>
    <scope>NUCLEOTIDE SEQUENCE</scope>
    <source>
        <strain evidence="3">CGMCC 1.15095</strain>
    </source>
</reference>
<reference evidence="3" key="2">
    <citation type="submission" date="2020-09" db="EMBL/GenBank/DDBJ databases">
        <authorList>
            <person name="Sun Q."/>
            <person name="Zhou Y."/>
        </authorList>
    </citation>
    <scope>NUCLEOTIDE SEQUENCE</scope>
    <source>
        <strain evidence="3">CGMCC 1.15095</strain>
    </source>
</reference>
<dbReference type="InterPro" id="IPR010419">
    <property type="entry name" value="CO_DH_gsu"/>
</dbReference>
<gene>
    <name evidence="3" type="ORF">GCM10011494_38480</name>
</gene>
<sequence length="239" mass="25155">MEFNHSFDVAAPVDHVWRILLDFERIAPCVPGAQLTSVSGDEYSGSIKVRLGPITAQYRGTAELTEVDEAERRIVVVAKARDTHGQGNVGATLVGRIEPKDGGSHVVIDTNLQITGKVAQLGRGVMQEVSAKLLQQFVSNLNRDVLSVTPPVDPKTEAASREPANSDVAVDAPCPSPAPRPSDAGDSTGQPRLIHSEEVEAIDLISLGGAAVGRKLIIGAVLAGITVVLIYLWLSNGGG</sequence>
<dbReference type="CDD" id="cd07823">
    <property type="entry name" value="SRPBCC_5"/>
    <property type="match status" value="1"/>
</dbReference>